<name>A0A9Q4T7M4_9ENTR</name>
<organism evidence="1 2">
    <name type="scientific">Cronobacter dublinensis</name>
    <dbReference type="NCBI Taxonomy" id="413497"/>
    <lineage>
        <taxon>Bacteria</taxon>
        <taxon>Pseudomonadati</taxon>
        <taxon>Pseudomonadota</taxon>
        <taxon>Gammaproteobacteria</taxon>
        <taxon>Enterobacterales</taxon>
        <taxon>Enterobacteriaceae</taxon>
        <taxon>Cronobacter</taxon>
    </lineage>
</organism>
<dbReference type="AlphaFoldDB" id="A0A9Q4T7M4"/>
<evidence type="ECO:0000313" key="2">
    <source>
        <dbReference type="Proteomes" id="UP000778262"/>
    </source>
</evidence>
<dbReference type="Proteomes" id="UP000778262">
    <property type="component" value="Unassembled WGS sequence"/>
</dbReference>
<dbReference type="EMBL" id="RPBY01000011">
    <property type="protein sequence ID" value="NCH89824.1"/>
    <property type="molecule type" value="Genomic_DNA"/>
</dbReference>
<accession>A0A9Q4T7M4</accession>
<sequence>MELTEKYAVWYSTCSDYNLIQDYFNKGDGLSKFEKDFGLKNRFIDYDHAVSIWYGKEHGELGEVSTDNPAIDDGFQFITSPVANKLYSLGVRKISYIFAKPDLEYNKADGKASVMKFLDNVVSSQNSASWLDDILNDM</sequence>
<proteinExistence type="predicted"/>
<comment type="caution">
    <text evidence="1">The sequence shown here is derived from an EMBL/GenBank/DDBJ whole genome shotgun (WGS) entry which is preliminary data.</text>
</comment>
<protein>
    <submittedName>
        <fullName evidence="1">Uncharacterized protein</fullName>
    </submittedName>
</protein>
<evidence type="ECO:0000313" key="1">
    <source>
        <dbReference type="EMBL" id="NCH89824.1"/>
    </source>
</evidence>
<dbReference type="RefSeq" id="WP_161591554.1">
    <property type="nucleotide sequence ID" value="NZ_RPBY01000011.1"/>
</dbReference>
<gene>
    <name evidence="1" type="ORF">EHJ13_20630</name>
</gene>
<reference evidence="1" key="1">
    <citation type="submission" date="2018-11" db="EMBL/GenBank/DDBJ databases">
        <title>Genomics analysis of Putative Virulence Factors on Adhesion and Cytotoxicity for Cronobacter spp.</title>
        <authorList>
            <person name="Cui J."/>
        </authorList>
    </citation>
    <scope>NUCLEOTIDE SEQUENCE</scope>
    <source>
        <strain evidence="1">SD69</strain>
    </source>
</reference>